<dbReference type="Gene3D" id="1.25.40.390">
    <property type="match status" value="1"/>
</dbReference>
<accession>A0A1M7CLB2</accession>
<feature type="chain" id="PRO_5012929364" evidence="1">
    <location>
        <begin position="23"/>
        <end position="563"/>
    </location>
</feature>
<gene>
    <name evidence="2" type="ORF">SAMN05444266_104379</name>
</gene>
<feature type="signal peptide" evidence="1">
    <location>
        <begin position="1"/>
        <end position="22"/>
    </location>
</feature>
<proteinExistence type="predicted"/>
<dbReference type="InterPro" id="IPR011990">
    <property type="entry name" value="TPR-like_helical_dom_sf"/>
</dbReference>
<evidence type="ECO:0000313" key="2">
    <source>
        <dbReference type="EMBL" id="SHL68054.1"/>
    </source>
</evidence>
<sequence>MKKTIPQYIKAALLLAILGSNACTKNFGDINTNPSLVSKPDVKFLLSYVEDKIVTYQGTEWVWESMEQLMRFTQHVTSSPYEITNNVNTRYNNYYLQILPNLYEIRRQVDAMANKNEYQKIAQVTYVLQVLHGLKVTDMNGSIPYSQAIQGRYDAKYSPVYDEQQALMNNWLSQLDNAIKVLSDNTLPTQVSYGANDIYYQGDWVKWVKLANTLKLRIAARLENADKAKCQAVFQEVMKDATGPINADDAQVKFVKTEYTPFGSGADIDYRSRRYATTSIMAFMKKSNDPRLPVYFEPNDLVGAYKDTLAKYNVTLPAFINPADPLIQFQGGPADWTTNPTVAGYISNGFIVSPYTKYNLISPINRKFFSPKLNQATGNFMDVPVTYAETCFYIAEFIQKGYAGGVDTKGSAEDWYKKGITSSIQTMNQIAIAAGSTVAYTGTGLTEINAYLNQPDVKFNGINNLERIYIQQFLGMYRQPNEAYVFCRRTGYPKNNSTYYARETFNELIPRRFWLTDPGEVNRANWNTAMQQQGFTPNAQDLPTLSSQRIWYDKLAPDFGKGN</sequence>
<evidence type="ECO:0000313" key="3">
    <source>
        <dbReference type="Proteomes" id="UP000184420"/>
    </source>
</evidence>
<dbReference type="Proteomes" id="UP000184420">
    <property type="component" value="Unassembled WGS sequence"/>
</dbReference>
<organism evidence="2 3">
    <name type="scientific">Chitinophaga jiangningensis</name>
    <dbReference type="NCBI Taxonomy" id="1419482"/>
    <lineage>
        <taxon>Bacteria</taxon>
        <taxon>Pseudomonadati</taxon>
        <taxon>Bacteroidota</taxon>
        <taxon>Chitinophagia</taxon>
        <taxon>Chitinophagales</taxon>
        <taxon>Chitinophagaceae</taxon>
        <taxon>Chitinophaga</taxon>
    </lineage>
</organism>
<name>A0A1M7CLB2_9BACT</name>
<dbReference type="SUPFAM" id="SSF48452">
    <property type="entry name" value="TPR-like"/>
    <property type="match status" value="1"/>
</dbReference>
<protein>
    <submittedName>
        <fullName evidence="2">Starch-binding associating with outer membrane</fullName>
    </submittedName>
</protein>
<dbReference type="OrthoDB" id="9766256at2"/>
<dbReference type="InterPro" id="IPR041662">
    <property type="entry name" value="SusD-like_2"/>
</dbReference>
<keyword evidence="3" id="KW-1185">Reference proteome</keyword>
<dbReference type="EMBL" id="FRBL01000004">
    <property type="protein sequence ID" value="SHL68054.1"/>
    <property type="molecule type" value="Genomic_DNA"/>
</dbReference>
<dbReference type="STRING" id="1419482.SAMN05444266_104379"/>
<keyword evidence="1" id="KW-0732">Signal</keyword>
<reference evidence="2 3" key="1">
    <citation type="submission" date="2016-11" db="EMBL/GenBank/DDBJ databases">
        <authorList>
            <person name="Jaros S."/>
            <person name="Januszkiewicz K."/>
            <person name="Wedrychowicz H."/>
        </authorList>
    </citation>
    <scope>NUCLEOTIDE SEQUENCE [LARGE SCALE GENOMIC DNA]</scope>
    <source>
        <strain evidence="2 3">DSM 27406</strain>
    </source>
</reference>
<dbReference type="AlphaFoldDB" id="A0A1M7CLB2"/>
<dbReference type="Pfam" id="PF12771">
    <property type="entry name" value="SusD-like_2"/>
    <property type="match status" value="1"/>
</dbReference>
<evidence type="ECO:0000256" key="1">
    <source>
        <dbReference type="SAM" id="SignalP"/>
    </source>
</evidence>
<dbReference type="RefSeq" id="WP_143159921.1">
    <property type="nucleotide sequence ID" value="NZ_FRBL01000004.1"/>
</dbReference>